<dbReference type="Proteomes" id="UP001054837">
    <property type="component" value="Unassembled WGS sequence"/>
</dbReference>
<name>A0AAV4NRI5_9ARAC</name>
<dbReference type="EMBL" id="BPLQ01001822">
    <property type="protein sequence ID" value="GIX85737.1"/>
    <property type="molecule type" value="Genomic_DNA"/>
</dbReference>
<proteinExistence type="predicted"/>
<evidence type="ECO:0000313" key="2">
    <source>
        <dbReference type="Proteomes" id="UP001054837"/>
    </source>
</evidence>
<keyword evidence="2" id="KW-1185">Reference proteome</keyword>
<evidence type="ECO:0000313" key="1">
    <source>
        <dbReference type="EMBL" id="GIX85737.1"/>
    </source>
</evidence>
<gene>
    <name evidence="1" type="ORF">CDAR_241861</name>
</gene>
<organism evidence="1 2">
    <name type="scientific">Caerostris darwini</name>
    <dbReference type="NCBI Taxonomy" id="1538125"/>
    <lineage>
        <taxon>Eukaryota</taxon>
        <taxon>Metazoa</taxon>
        <taxon>Ecdysozoa</taxon>
        <taxon>Arthropoda</taxon>
        <taxon>Chelicerata</taxon>
        <taxon>Arachnida</taxon>
        <taxon>Araneae</taxon>
        <taxon>Araneomorphae</taxon>
        <taxon>Entelegynae</taxon>
        <taxon>Araneoidea</taxon>
        <taxon>Araneidae</taxon>
        <taxon>Caerostris</taxon>
    </lineage>
</organism>
<comment type="caution">
    <text evidence="1">The sequence shown here is derived from an EMBL/GenBank/DDBJ whole genome shotgun (WGS) entry which is preliminary data.</text>
</comment>
<sequence>MLLVAALNYSFTLRINKHRLQSEYSSLDIPSEPEHKFLAFKVHATRSHLLETATRIRSRGHQQTTTTEWPAVNWVDCGERRNQHLKGKIGSLLGPWGSSLREDNRMLP</sequence>
<dbReference type="AlphaFoldDB" id="A0AAV4NRI5"/>
<reference evidence="1 2" key="1">
    <citation type="submission" date="2021-06" db="EMBL/GenBank/DDBJ databases">
        <title>Caerostris darwini draft genome.</title>
        <authorList>
            <person name="Kono N."/>
            <person name="Arakawa K."/>
        </authorList>
    </citation>
    <scope>NUCLEOTIDE SEQUENCE [LARGE SCALE GENOMIC DNA]</scope>
</reference>
<protein>
    <submittedName>
        <fullName evidence="1">Uncharacterized protein</fullName>
    </submittedName>
</protein>
<accession>A0AAV4NRI5</accession>